<dbReference type="PANTHER" id="PTHR41795:SF1">
    <property type="entry name" value="EXOPOLYSACCHARIDE SYNTHESIS PROTEIN"/>
    <property type="match status" value="1"/>
</dbReference>
<dbReference type="EMBL" id="JBHLSW010000007">
    <property type="protein sequence ID" value="MFC0634209.1"/>
    <property type="molecule type" value="Genomic_DNA"/>
</dbReference>
<protein>
    <submittedName>
        <fullName evidence="2">Exopolysaccharide biosynthesis protein</fullName>
    </submittedName>
</protein>
<accession>A0ABV6R3P2</accession>
<name>A0ABV6R3P2_9CAUL</name>
<dbReference type="PIRSF" id="PIRSF033239">
    <property type="entry name" value="ExoD"/>
    <property type="match status" value="1"/>
</dbReference>
<feature type="transmembrane region" description="Helical" evidence="1">
    <location>
        <begin position="122"/>
        <end position="144"/>
    </location>
</feature>
<dbReference type="RefSeq" id="WP_376836222.1">
    <property type="nucleotide sequence ID" value="NZ_JBHLSW010000007.1"/>
</dbReference>
<evidence type="ECO:0000313" key="2">
    <source>
        <dbReference type="EMBL" id="MFC0634209.1"/>
    </source>
</evidence>
<organism evidence="2 3">
    <name type="scientific">Brevundimonas balnearis</name>
    <dbReference type="NCBI Taxonomy" id="1572858"/>
    <lineage>
        <taxon>Bacteria</taxon>
        <taxon>Pseudomonadati</taxon>
        <taxon>Pseudomonadota</taxon>
        <taxon>Alphaproteobacteria</taxon>
        <taxon>Caulobacterales</taxon>
        <taxon>Caulobacteraceae</taxon>
        <taxon>Brevundimonas</taxon>
    </lineage>
</organism>
<dbReference type="PANTHER" id="PTHR41795">
    <property type="entry name" value="EXOPOLYSACCHARIDE SYNTHESIS PROTEIN"/>
    <property type="match status" value="1"/>
</dbReference>
<keyword evidence="1" id="KW-0812">Transmembrane</keyword>
<dbReference type="InterPro" id="IPR010331">
    <property type="entry name" value="ExoD"/>
</dbReference>
<evidence type="ECO:0000313" key="3">
    <source>
        <dbReference type="Proteomes" id="UP001589906"/>
    </source>
</evidence>
<keyword evidence="3" id="KW-1185">Reference proteome</keyword>
<sequence>MAITETSTGRPLGFSAVLERMGKVGGEKLHLGEIVDAFGDRAFGAVMLLFAIINMLPWPPGGTTLTGAPLLFLAMELAWGRETLWLPNFIRKASLSRSTFERLSRRLLPIIRFAERLSRPRLYVLTGPFGQGLIGLACLFLAIILVLPVWGGNLIPAVAIGFFSLGVMQRDGLAVILGWLTTAAATAVIVLAWNLVVAGFEAGWRWLQGVV</sequence>
<dbReference type="Pfam" id="PF06055">
    <property type="entry name" value="ExoD"/>
    <property type="match status" value="1"/>
</dbReference>
<dbReference type="Proteomes" id="UP001589906">
    <property type="component" value="Unassembled WGS sequence"/>
</dbReference>
<keyword evidence="1" id="KW-1133">Transmembrane helix</keyword>
<proteinExistence type="predicted"/>
<gene>
    <name evidence="2" type="ORF">ACFFGE_10010</name>
</gene>
<reference evidence="2 3" key="1">
    <citation type="submission" date="2024-09" db="EMBL/GenBank/DDBJ databases">
        <authorList>
            <person name="Sun Q."/>
            <person name="Mori K."/>
        </authorList>
    </citation>
    <scope>NUCLEOTIDE SEQUENCE [LARGE SCALE GENOMIC DNA]</scope>
    <source>
        <strain evidence="2 3">NCAIM B.02621</strain>
    </source>
</reference>
<feature type="transmembrane region" description="Helical" evidence="1">
    <location>
        <begin position="175"/>
        <end position="196"/>
    </location>
</feature>
<comment type="caution">
    <text evidence="2">The sequence shown here is derived from an EMBL/GenBank/DDBJ whole genome shotgun (WGS) entry which is preliminary data.</text>
</comment>
<evidence type="ECO:0000256" key="1">
    <source>
        <dbReference type="SAM" id="Phobius"/>
    </source>
</evidence>
<feature type="transmembrane region" description="Helical" evidence="1">
    <location>
        <begin position="150"/>
        <end position="168"/>
    </location>
</feature>
<keyword evidence="1" id="KW-0472">Membrane</keyword>